<evidence type="ECO:0000256" key="11">
    <source>
        <dbReference type="PROSITE-ProRule" id="PRU00042"/>
    </source>
</evidence>
<feature type="compositionally biased region" description="Low complexity" evidence="12">
    <location>
        <begin position="347"/>
        <end position="367"/>
    </location>
</feature>
<feature type="region of interest" description="Disordered" evidence="12">
    <location>
        <begin position="347"/>
        <end position="370"/>
    </location>
</feature>
<evidence type="ECO:0000259" key="13">
    <source>
        <dbReference type="PROSITE" id="PS50097"/>
    </source>
</evidence>
<evidence type="ECO:0000256" key="4">
    <source>
        <dbReference type="ARBA" id="ARBA00022737"/>
    </source>
</evidence>
<accession>A0A7L2RRU3</accession>
<dbReference type="GO" id="GO:0005634">
    <property type="term" value="C:nucleus"/>
    <property type="evidence" value="ECO:0007669"/>
    <property type="project" value="UniProtKB-SubCell"/>
</dbReference>
<dbReference type="InterPro" id="IPR013087">
    <property type="entry name" value="Znf_C2H2_type"/>
</dbReference>
<evidence type="ECO:0000256" key="1">
    <source>
        <dbReference type="ARBA" id="ARBA00004123"/>
    </source>
</evidence>
<protein>
    <submittedName>
        <fullName evidence="15">KAISO regulator</fullName>
    </submittedName>
</protein>
<dbReference type="Pfam" id="PF00651">
    <property type="entry name" value="BTB"/>
    <property type="match status" value="1"/>
</dbReference>
<dbReference type="FunFam" id="3.30.710.10:FF:000077">
    <property type="entry name" value="transcriptional regulator Kaiso isoform X1"/>
    <property type="match status" value="1"/>
</dbReference>
<keyword evidence="8" id="KW-0238">DNA-binding</keyword>
<dbReference type="InterPro" id="IPR036236">
    <property type="entry name" value="Znf_C2H2_sf"/>
</dbReference>
<evidence type="ECO:0000256" key="5">
    <source>
        <dbReference type="ARBA" id="ARBA00022771"/>
    </source>
</evidence>
<dbReference type="FunFam" id="3.30.160.60:FF:000235">
    <property type="entry name" value="Zinc finger and BTB domain containing 38"/>
    <property type="match status" value="1"/>
</dbReference>
<keyword evidence="7" id="KW-0805">Transcription regulation</keyword>
<dbReference type="PANTHER" id="PTHR46105">
    <property type="entry name" value="AGAP004733-PA"/>
    <property type="match status" value="1"/>
</dbReference>
<feature type="compositionally biased region" description="Basic and acidic residues" evidence="12">
    <location>
        <begin position="457"/>
        <end position="467"/>
    </location>
</feature>
<feature type="domain" description="C2H2-type" evidence="14">
    <location>
        <begin position="556"/>
        <end position="584"/>
    </location>
</feature>
<organism evidence="15 16">
    <name type="scientific">Neodrepanis coruscans</name>
    <name type="common">wattled asity</name>
    <dbReference type="NCBI Taxonomy" id="254563"/>
    <lineage>
        <taxon>Eukaryota</taxon>
        <taxon>Metazoa</taxon>
        <taxon>Chordata</taxon>
        <taxon>Craniata</taxon>
        <taxon>Vertebrata</taxon>
        <taxon>Euteleostomi</taxon>
        <taxon>Archelosauria</taxon>
        <taxon>Archosauria</taxon>
        <taxon>Dinosauria</taxon>
        <taxon>Saurischia</taxon>
        <taxon>Theropoda</taxon>
        <taxon>Coelurosauria</taxon>
        <taxon>Aves</taxon>
        <taxon>Neognathae</taxon>
        <taxon>Neoaves</taxon>
        <taxon>Telluraves</taxon>
        <taxon>Australaves</taxon>
        <taxon>Passeriformes</taxon>
        <taxon>Philepittidae</taxon>
        <taxon>Neodrepanis</taxon>
    </lineage>
</organism>
<dbReference type="PANTHER" id="PTHR46105:SF27">
    <property type="entry name" value="TRANSCRIPTIONAL REGULATOR KAISO"/>
    <property type="match status" value="1"/>
</dbReference>
<evidence type="ECO:0000256" key="7">
    <source>
        <dbReference type="ARBA" id="ARBA00023015"/>
    </source>
</evidence>
<proteinExistence type="predicted"/>
<feature type="domain" description="C2H2-type" evidence="14">
    <location>
        <begin position="500"/>
        <end position="527"/>
    </location>
</feature>
<dbReference type="PROSITE" id="PS50157">
    <property type="entry name" value="ZINC_FINGER_C2H2_2"/>
    <property type="match status" value="3"/>
</dbReference>
<evidence type="ECO:0000259" key="14">
    <source>
        <dbReference type="PROSITE" id="PS50157"/>
    </source>
</evidence>
<comment type="subcellular location">
    <subcellularLocation>
        <location evidence="1">Nucleus</location>
    </subcellularLocation>
</comment>
<dbReference type="SUPFAM" id="SSF54695">
    <property type="entry name" value="POZ domain"/>
    <property type="match status" value="1"/>
</dbReference>
<dbReference type="AlphaFoldDB" id="A0A7L2RRU3"/>
<dbReference type="SUPFAM" id="SSF57667">
    <property type="entry name" value="beta-beta-alpha zinc fingers"/>
    <property type="match status" value="1"/>
</dbReference>
<dbReference type="OrthoDB" id="6359816at2759"/>
<dbReference type="PROSITE" id="PS50097">
    <property type="entry name" value="BTB"/>
    <property type="match status" value="1"/>
</dbReference>
<dbReference type="Proteomes" id="UP000560066">
    <property type="component" value="Unassembled WGS sequence"/>
</dbReference>
<sequence length="678" mass="74274">MEGKKLISATDVQYSNALLQSLNEQRGHGLFCDVTVIVEDRKFRAHRNVLSASSTYFHQLFAVADQVVELSFVRAEVFAEILNYIYSSKIISVRSDLLDELIKSGQQLGVKFIAELGILLSKGRNVPTKDKDEVSETAASSPGQRDAETQVPLIRPESQEGTDGMPVITQSFSLHGIEYETTKITVSDSDEEDDDVIFCSEIVPPKECTLDNNAASQNQLCSSPAGASDQNPCSSGGSPLLTNTTAAQNLALSASQINPNQTQSGAESLVPVTPQHFAPNIIVLNKPLLNTSLGASSLHQTHVTPTINLLEENQQPSSNGCLPEVETTAVDDEEVVDDDVDIICSSSPGSVSSSSLAQQSSVPQAASTDGSGVQKKQVVQFAQEPFAKPGEFKIKISDVLSGNKDISSGIASKNVADGQKIITLDTATEIEGLSTGCKVYANIGEDTYDVVIPVKGDSEEGEVKPEDTPQTSGDDSSQRKRMKVKHDDHYELLVDGRVCYICIVCKRSYACLTSLRRHFNIHSWEKKYPCRYCDKVFALAEYRTKHELQHTGERRYQCLTCGKSFINYQITVSHIRSVHSQDPSGDTKLYRLHPCRSLQIRQYAYISDNNSRIPVINQNGIVYRVGSGKDGTEGTTSSSPDKQITWDDIFVPQANETIFKQNPSEGSTEFEFVIPESY</sequence>
<evidence type="ECO:0000256" key="3">
    <source>
        <dbReference type="ARBA" id="ARBA00022723"/>
    </source>
</evidence>
<evidence type="ECO:0000313" key="16">
    <source>
        <dbReference type="Proteomes" id="UP000560066"/>
    </source>
</evidence>
<feature type="domain" description="C2H2-type" evidence="14">
    <location>
        <begin position="528"/>
        <end position="555"/>
    </location>
</feature>
<keyword evidence="10" id="KW-0539">Nucleus</keyword>
<keyword evidence="4" id="KW-0677">Repeat</keyword>
<evidence type="ECO:0000256" key="8">
    <source>
        <dbReference type="ARBA" id="ARBA00023125"/>
    </source>
</evidence>
<dbReference type="InterPro" id="IPR000210">
    <property type="entry name" value="BTB/POZ_dom"/>
</dbReference>
<keyword evidence="9" id="KW-0804">Transcription</keyword>
<dbReference type="Gene3D" id="3.30.160.60">
    <property type="entry name" value="Classic Zinc Finger"/>
    <property type="match status" value="3"/>
</dbReference>
<comment type="caution">
    <text evidence="15">The sequence shown here is derived from an EMBL/GenBank/DDBJ whole genome shotgun (WGS) entry which is preliminary data.</text>
</comment>
<evidence type="ECO:0000256" key="10">
    <source>
        <dbReference type="ARBA" id="ARBA00023242"/>
    </source>
</evidence>
<keyword evidence="3" id="KW-0479">Metal-binding</keyword>
<keyword evidence="6" id="KW-0862">Zinc</keyword>
<dbReference type="PROSITE" id="PS00028">
    <property type="entry name" value="ZINC_FINGER_C2H2_1"/>
    <property type="match status" value="3"/>
</dbReference>
<evidence type="ECO:0000256" key="9">
    <source>
        <dbReference type="ARBA" id="ARBA00023163"/>
    </source>
</evidence>
<feature type="region of interest" description="Disordered" evidence="12">
    <location>
        <begin position="457"/>
        <end position="481"/>
    </location>
</feature>
<keyword evidence="5 11" id="KW-0863">Zinc-finger</keyword>
<dbReference type="GO" id="GO:0008270">
    <property type="term" value="F:zinc ion binding"/>
    <property type="evidence" value="ECO:0007669"/>
    <property type="project" value="UniProtKB-KW"/>
</dbReference>
<feature type="non-terminal residue" evidence="15">
    <location>
        <position position="1"/>
    </location>
</feature>
<dbReference type="Gene3D" id="3.30.710.10">
    <property type="entry name" value="Potassium Channel Kv1.1, Chain A"/>
    <property type="match status" value="1"/>
</dbReference>
<dbReference type="GO" id="GO:0000981">
    <property type="term" value="F:DNA-binding transcription factor activity, RNA polymerase II-specific"/>
    <property type="evidence" value="ECO:0007669"/>
    <property type="project" value="TreeGrafter"/>
</dbReference>
<dbReference type="SMART" id="SM00225">
    <property type="entry name" value="BTB"/>
    <property type="match status" value="1"/>
</dbReference>
<feature type="domain" description="BTB" evidence="13">
    <location>
        <begin position="32"/>
        <end position="90"/>
    </location>
</feature>
<evidence type="ECO:0000313" key="15">
    <source>
        <dbReference type="EMBL" id="NXS12040.1"/>
    </source>
</evidence>
<evidence type="ECO:0000256" key="2">
    <source>
        <dbReference type="ARBA" id="ARBA00022491"/>
    </source>
</evidence>
<feature type="region of interest" description="Disordered" evidence="12">
    <location>
        <begin position="126"/>
        <end position="151"/>
    </location>
</feature>
<feature type="region of interest" description="Disordered" evidence="12">
    <location>
        <begin position="217"/>
        <end position="241"/>
    </location>
</feature>
<dbReference type="SMART" id="SM00355">
    <property type="entry name" value="ZnF_C2H2"/>
    <property type="match status" value="3"/>
</dbReference>
<keyword evidence="2" id="KW-0678">Repressor</keyword>
<dbReference type="FunFam" id="3.30.160.60:FF:000749">
    <property type="entry name" value="Transcriptional regulator Kaiso"/>
    <property type="match status" value="1"/>
</dbReference>
<dbReference type="GO" id="GO:0000978">
    <property type="term" value="F:RNA polymerase II cis-regulatory region sequence-specific DNA binding"/>
    <property type="evidence" value="ECO:0007669"/>
    <property type="project" value="TreeGrafter"/>
</dbReference>
<dbReference type="EMBL" id="VYZS01103860">
    <property type="protein sequence ID" value="NXS12040.1"/>
    <property type="molecule type" value="Genomic_DNA"/>
</dbReference>
<gene>
    <name evidence="15" type="primary">Zbtb33</name>
    <name evidence="15" type="ORF">NEOCOR_R06706</name>
</gene>
<dbReference type="InterPro" id="IPR050457">
    <property type="entry name" value="ZnFinger_BTB_dom_contain"/>
</dbReference>
<keyword evidence="16" id="KW-1185">Reference proteome</keyword>
<feature type="non-terminal residue" evidence="15">
    <location>
        <position position="678"/>
    </location>
</feature>
<dbReference type="InterPro" id="IPR011333">
    <property type="entry name" value="SKP1/BTB/POZ_sf"/>
</dbReference>
<evidence type="ECO:0000256" key="12">
    <source>
        <dbReference type="SAM" id="MobiDB-lite"/>
    </source>
</evidence>
<name>A0A7L2RRU3_9PASS</name>
<evidence type="ECO:0000256" key="6">
    <source>
        <dbReference type="ARBA" id="ARBA00022833"/>
    </source>
</evidence>
<reference evidence="15 16" key="1">
    <citation type="submission" date="2019-09" db="EMBL/GenBank/DDBJ databases">
        <title>Bird 10,000 Genomes (B10K) Project - Family phase.</title>
        <authorList>
            <person name="Zhang G."/>
        </authorList>
    </citation>
    <scope>NUCLEOTIDE SEQUENCE [LARGE SCALE GENOMIC DNA]</scope>
    <source>
        <strain evidence="15">B10K-DU-002-79</strain>
    </source>
</reference>
<feature type="compositionally biased region" description="Polar residues" evidence="12">
    <location>
        <begin position="228"/>
        <end position="241"/>
    </location>
</feature>
<dbReference type="CDD" id="cd18219">
    <property type="entry name" value="BTB_POZ_ZBTB33_KAISO"/>
    <property type="match status" value="1"/>
</dbReference>